<keyword evidence="3" id="KW-0731">Sigma factor</keyword>
<feature type="transmembrane region" description="Helical" evidence="5">
    <location>
        <begin position="413"/>
        <end position="432"/>
    </location>
</feature>
<dbReference type="InterPro" id="IPR013324">
    <property type="entry name" value="RNA_pol_sigma_r3/r4-like"/>
</dbReference>
<organism evidence="8 9">
    <name type="scientific">Stieleria varia</name>
    <dbReference type="NCBI Taxonomy" id="2528005"/>
    <lineage>
        <taxon>Bacteria</taxon>
        <taxon>Pseudomonadati</taxon>
        <taxon>Planctomycetota</taxon>
        <taxon>Planctomycetia</taxon>
        <taxon>Pirellulales</taxon>
        <taxon>Pirellulaceae</taxon>
        <taxon>Stieleria</taxon>
    </lineage>
</organism>
<evidence type="ECO:0000259" key="7">
    <source>
        <dbReference type="Pfam" id="PF08281"/>
    </source>
</evidence>
<dbReference type="Pfam" id="PF08281">
    <property type="entry name" value="Sigma70_r4_2"/>
    <property type="match status" value="1"/>
</dbReference>
<dbReference type="GO" id="GO:0003677">
    <property type="term" value="F:DNA binding"/>
    <property type="evidence" value="ECO:0007669"/>
    <property type="project" value="InterPro"/>
</dbReference>
<dbReference type="PANTHER" id="PTHR43133">
    <property type="entry name" value="RNA POLYMERASE ECF-TYPE SIGMA FACTO"/>
    <property type="match status" value="1"/>
</dbReference>
<evidence type="ECO:0000256" key="2">
    <source>
        <dbReference type="ARBA" id="ARBA00023015"/>
    </source>
</evidence>
<evidence type="ECO:0000259" key="6">
    <source>
        <dbReference type="Pfam" id="PF04542"/>
    </source>
</evidence>
<keyword evidence="5" id="KW-0472">Membrane</keyword>
<sequence>MAIPENTDLVRDAAQGNHEAFETLVNRHAGMVTGVAYSVCGDFSLSEDIGQEVFVEAWKKLSTIRDPENFAGWICTIARRRAIDAVRAKNSTHANCSIDNMPFEIPDRNQVTPEANMSMNQEREWIWSMLSELPEMYREPMVLFYRCEESTRDVAIALGEKESTIRQRLKRGREMLRTEMTQSIRKTLGETAPKAAFAALVMASLPSTTYAAGASATTAVAGKASGVGSTVVKSAAATAFGGAAIGSLIGVAGGALGTWMSWKNCEYESQQRLIVRRTMHLLFGMLVFGILVGVLITAKVQGLLASNSLFVGLLAGLHLLAVGCTCLWVWRFNLGYKRLADEARAAGEPVREFVQRQRDDVRKQTQVVRADGSIGYEAFQWRAAPWFGSCIGSTAWMVPLAVASIWFGSTGLGMFAIGCFLVALLLASVAWVRRDHLFAYWSFQFAIAAAMVLTAVVLVAISTLANAETLQYLQWTPWGWLVLLMYPAISLYFWWIRRSFERRMLQSPD</sequence>
<evidence type="ECO:0000256" key="5">
    <source>
        <dbReference type="SAM" id="Phobius"/>
    </source>
</evidence>
<dbReference type="AlphaFoldDB" id="A0A5C6B2E5"/>
<feature type="transmembrane region" description="Helical" evidence="5">
    <location>
        <begin position="281"/>
        <end position="298"/>
    </location>
</feature>
<feature type="domain" description="RNA polymerase sigma-70 region 2" evidence="6">
    <location>
        <begin position="24"/>
        <end position="90"/>
    </location>
</feature>
<keyword evidence="4" id="KW-0804">Transcription</keyword>
<comment type="caution">
    <text evidence="8">The sequence shown here is derived from an EMBL/GenBank/DDBJ whole genome shotgun (WGS) entry which is preliminary data.</text>
</comment>
<protein>
    <submittedName>
        <fullName evidence="8">ECF RNA polymerase sigma factor SigW</fullName>
    </submittedName>
</protein>
<dbReference type="Gene3D" id="1.10.1740.10">
    <property type="match status" value="1"/>
</dbReference>
<dbReference type="InterPro" id="IPR036388">
    <property type="entry name" value="WH-like_DNA-bd_sf"/>
</dbReference>
<evidence type="ECO:0000313" key="9">
    <source>
        <dbReference type="Proteomes" id="UP000320176"/>
    </source>
</evidence>
<evidence type="ECO:0000256" key="1">
    <source>
        <dbReference type="ARBA" id="ARBA00010641"/>
    </source>
</evidence>
<dbReference type="GO" id="GO:0006352">
    <property type="term" value="P:DNA-templated transcription initiation"/>
    <property type="evidence" value="ECO:0007669"/>
    <property type="project" value="InterPro"/>
</dbReference>
<comment type="similarity">
    <text evidence="1">Belongs to the sigma-70 factor family. ECF subfamily.</text>
</comment>
<dbReference type="GO" id="GO:0016987">
    <property type="term" value="F:sigma factor activity"/>
    <property type="evidence" value="ECO:0007669"/>
    <property type="project" value="UniProtKB-KW"/>
</dbReference>
<feature type="domain" description="RNA polymerase sigma factor 70 region 4 type 2" evidence="7">
    <location>
        <begin position="124"/>
        <end position="176"/>
    </location>
</feature>
<feature type="transmembrane region" description="Helical" evidence="5">
    <location>
        <begin position="239"/>
        <end position="260"/>
    </location>
</feature>
<keyword evidence="5" id="KW-0812">Transmembrane</keyword>
<dbReference type="CDD" id="cd06171">
    <property type="entry name" value="Sigma70_r4"/>
    <property type="match status" value="1"/>
</dbReference>
<evidence type="ECO:0000256" key="4">
    <source>
        <dbReference type="ARBA" id="ARBA00023163"/>
    </source>
</evidence>
<dbReference type="NCBIfam" id="TIGR02937">
    <property type="entry name" value="sigma70-ECF"/>
    <property type="match status" value="1"/>
</dbReference>
<gene>
    <name evidence="8" type="primary">sigW_5</name>
    <name evidence="8" type="ORF">Pla52n_20340</name>
</gene>
<feature type="transmembrane region" description="Helical" evidence="5">
    <location>
        <begin position="386"/>
        <end position="407"/>
    </location>
</feature>
<dbReference type="InterPro" id="IPR014284">
    <property type="entry name" value="RNA_pol_sigma-70_dom"/>
</dbReference>
<dbReference type="EMBL" id="SJPN01000002">
    <property type="protein sequence ID" value="TWU06313.1"/>
    <property type="molecule type" value="Genomic_DNA"/>
</dbReference>
<reference evidence="8 9" key="1">
    <citation type="submission" date="2019-02" db="EMBL/GenBank/DDBJ databases">
        <title>Deep-cultivation of Planctomycetes and their phenomic and genomic characterization uncovers novel biology.</title>
        <authorList>
            <person name="Wiegand S."/>
            <person name="Jogler M."/>
            <person name="Boedeker C."/>
            <person name="Pinto D."/>
            <person name="Vollmers J."/>
            <person name="Rivas-Marin E."/>
            <person name="Kohn T."/>
            <person name="Peeters S.H."/>
            <person name="Heuer A."/>
            <person name="Rast P."/>
            <person name="Oberbeckmann S."/>
            <person name="Bunk B."/>
            <person name="Jeske O."/>
            <person name="Meyerdierks A."/>
            <person name="Storesund J.E."/>
            <person name="Kallscheuer N."/>
            <person name="Luecker S."/>
            <person name="Lage O.M."/>
            <person name="Pohl T."/>
            <person name="Merkel B.J."/>
            <person name="Hornburger P."/>
            <person name="Mueller R.-W."/>
            <person name="Bruemmer F."/>
            <person name="Labrenz M."/>
            <person name="Spormann A.M."/>
            <person name="Op Den Camp H."/>
            <person name="Overmann J."/>
            <person name="Amann R."/>
            <person name="Jetten M.S.M."/>
            <person name="Mascher T."/>
            <person name="Medema M.H."/>
            <person name="Devos D.P."/>
            <person name="Kaster A.-K."/>
            <person name="Ovreas L."/>
            <person name="Rohde M."/>
            <person name="Galperin M.Y."/>
            <person name="Jogler C."/>
        </authorList>
    </citation>
    <scope>NUCLEOTIDE SEQUENCE [LARGE SCALE GENOMIC DNA]</scope>
    <source>
        <strain evidence="8 9">Pla52n</strain>
    </source>
</reference>
<dbReference type="SUPFAM" id="SSF88946">
    <property type="entry name" value="Sigma2 domain of RNA polymerase sigma factors"/>
    <property type="match status" value="1"/>
</dbReference>
<dbReference type="InterPro" id="IPR013249">
    <property type="entry name" value="RNA_pol_sigma70_r4_t2"/>
</dbReference>
<feature type="transmembrane region" description="Helical" evidence="5">
    <location>
        <begin position="477"/>
        <end position="496"/>
    </location>
</feature>
<name>A0A5C6B2E5_9BACT</name>
<dbReference type="OrthoDB" id="291047at2"/>
<feature type="transmembrane region" description="Helical" evidence="5">
    <location>
        <begin position="439"/>
        <end position="465"/>
    </location>
</feature>
<feature type="transmembrane region" description="Helical" evidence="5">
    <location>
        <begin position="310"/>
        <end position="330"/>
    </location>
</feature>
<dbReference type="Gene3D" id="1.10.10.10">
    <property type="entry name" value="Winged helix-like DNA-binding domain superfamily/Winged helix DNA-binding domain"/>
    <property type="match status" value="1"/>
</dbReference>
<dbReference type="InterPro" id="IPR007627">
    <property type="entry name" value="RNA_pol_sigma70_r2"/>
</dbReference>
<accession>A0A5C6B2E5</accession>
<dbReference type="RefSeq" id="WP_146519411.1">
    <property type="nucleotide sequence ID" value="NZ_CP151726.1"/>
</dbReference>
<dbReference type="InterPro" id="IPR039425">
    <property type="entry name" value="RNA_pol_sigma-70-like"/>
</dbReference>
<dbReference type="Proteomes" id="UP000320176">
    <property type="component" value="Unassembled WGS sequence"/>
</dbReference>
<dbReference type="PANTHER" id="PTHR43133:SF51">
    <property type="entry name" value="RNA POLYMERASE SIGMA FACTOR"/>
    <property type="match status" value="1"/>
</dbReference>
<dbReference type="SUPFAM" id="SSF88659">
    <property type="entry name" value="Sigma3 and sigma4 domains of RNA polymerase sigma factors"/>
    <property type="match status" value="1"/>
</dbReference>
<evidence type="ECO:0000313" key="8">
    <source>
        <dbReference type="EMBL" id="TWU06313.1"/>
    </source>
</evidence>
<keyword evidence="9" id="KW-1185">Reference proteome</keyword>
<proteinExistence type="inferred from homology"/>
<evidence type="ECO:0000256" key="3">
    <source>
        <dbReference type="ARBA" id="ARBA00023082"/>
    </source>
</evidence>
<keyword evidence="2" id="KW-0805">Transcription regulation</keyword>
<dbReference type="InterPro" id="IPR013325">
    <property type="entry name" value="RNA_pol_sigma_r2"/>
</dbReference>
<dbReference type="Pfam" id="PF04542">
    <property type="entry name" value="Sigma70_r2"/>
    <property type="match status" value="1"/>
</dbReference>
<keyword evidence="5" id="KW-1133">Transmembrane helix</keyword>